<accession>E8LX05</accession>
<feature type="domain" description="VOC" evidence="1">
    <location>
        <begin position="5"/>
        <end position="125"/>
    </location>
</feature>
<reference evidence="2 3" key="1">
    <citation type="journal article" date="2012" name="Int. J. Syst. Evol. Microbiol.">
        <title>Vibrio caribbeanicus sp. nov., isolated from the marine sponge Scleritoderma cyanea.</title>
        <authorList>
            <person name="Hoffmann M."/>
            <person name="Monday S.R."/>
            <person name="Allard M.W."/>
            <person name="Strain E.A."/>
            <person name="Whittaker P."/>
            <person name="Naum M."/>
            <person name="McCarthy P.J."/>
            <person name="Lopez J.V."/>
            <person name="Fischer M."/>
            <person name="Brown E.W."/>
        </authorList>
    </citation>
    <scope>NUCLEOTIDE SEQUENCE [LARGE SCALE GENOMIC DNA]</scope>
    <source>
        <strain evidence="2 3">LMG 20546</strain>
    </source>
</reference>
<dbReference type="RefSeq" id="WP_006880385.1">
    <property type="nucleotide sequence ID" value="NZ_AEVS01000077.1"/>
</dbReference>
<dbReference type="AlphaFoldDB" id="E8LX05"/>
<dbReference type="STRING" id="945543.VIBR0546_17788"/>
<dbReference type="SUPFAM" id="SSF54593">
    <property type="entry name" value="Glyoxalase/Bleomycin resistance protein/Dihydroxybiphenyl dioxygenase"/>
    <property type="match status" value="1"/>
</dbReference>
<name>E8LX05_9VIBR</name>
<dbReference type="CDD" id="cd07247">
    <property type="entry name" value="SgaA_N_like"/>
    <property type="match status" value="1"/>
</dbReference>
<dbReference type="OrthoDB" id="8776491at2"/>
<organism evidence="2 3">
    <name type="scientific">Vibrio brasiliensis LMG 20546</name>
    <dbReference type="NCBI Taxonomy" id="945543"/>
    <lineage>
        <taxon>Bacteria</taxon>
        <taxon>Pseudomonadati</taxon>
        <taxon>Pseudomonadota</taxon>
        <taxon>Gammaproteobacteria</taxon>
        <taxon>Vibrionales</taxon>
        <taxon>Vibrionaceae</taxon>
        <taxon>Vibrio</taxon>
        <taxon>Vibrio oreintalis group</taxon>
    </lineage>
</organism>
<gene>
    <name evidence="2" type="ORF">VIBR0546_17788</name>
</gene>
<evidence type="ECO:0000313" key="3">
    <source>
        <dbReference type="Proteomes" id="UP000004371"/>
    </source>
</evidence>
<dbReference type="Gene3D" id="3.10.180.10">
    <property type="entry name" value="2,3-Dihydroxybiphenyl 1,2-Dioxygenase, domain 1"/>
    <property type="match status" value="1"/>
</dbReference>
<dbReference type="InterPro" id="IPR037523">
    <property type="entry name" value="VOC_core"/>
</dbReference>
<evidence type="ECO:0000259" key="1">
    <source>
        <dbReference type="PROSITE" id="PS51819"/>
    </source>
</evidence>
<dbReference type="PANTHER" id="PTHR33993:SF2">
    <property type="entry name" value="VOC DOMAIN-CONTAINING PROTEIN"/>
    <property type="match status" value="1"/>
</dbReference>
<dbReference type="PANTHER" id="PTHR33993">
    <property type="entry name" value="GLYOXALASE-RELATED"/>
    <property type="match status" value="1"/>
</dbReference>
<sequence length="126" mass="13552">MQMNPVGWFEIYVDDMPRAKAFYEALLDTSLEPLEDVAKMGVEMWLFPSDMEKYGASGALAKMDGVAAGGNSTMVYFSCQDCAVEESRAEAAGGKVMHSKFAIGPHGFIAVVADSEGNMIGLHSMS</sequence>
<dbReference type="eggNOG" id="COG3324">
    <property type="taxonomic scope" value="Bacteria"/>
</dbReference>
<dbReference type="PROSITE" id="PS51819">
    <property type="entry name" value="VOC"/>
    <property type="match status" value="1"/>
</dbReference>
<dbReference type="Proteomes" id="UP000004371">
    <property type="component" value="Unassembled WGS sequence"/>
</dbReference>
<dbReference type="InterPro" id="IPR052164">
    <property type="entry name" value="Anthracycline_SecMetBiosynth"/>
</dbReference>
<dbReference type="InterPro" id="IPR004360">
    <property type="entry name" value="Glyas_Fos-R_dOase_dom"/>
</dbReference>
<evidence type="ECO:0000313" key="2">
    <source>
        <dbReference type="EMBL" id="EGA64906.1"/>
    </source>
</evidence>
<dbReference type="EMBL" id="AEVS01000077">
    <property type="protein sequence ID" value="EGA64906.1"/>
    <property type="molecule type" value="Genomic_DNA"/>
</dbReference>
<protein>
    <recommendedName>
        <fullName evidence="1">VOC domain-containing protein</fullName>
    </recommendedName>
</protein>
<comment type="caution">
    <text evidence="2">The sequence shown here is derived from an EMBL/GenBank/DDBJ whole genome shotgun (WGS) entry which is preliminary data.</text>
</comment>
<keyword evidence="3" id="KW-1185">Reference proteome</keyword>
<dbReference type="Pfam" id="PF00903">
    <property type="entry name" value="Glyoxalase"/>
    <property type="match status" value="1"/>
</dbReference>
<proteinExistence type="predicted"/>
<dbReference type="InterPro" id="IPR029068">
    <property type="entry name" value="Glyas_Bleomycin-R_OHBP_Dase"/>
</dbReference>